<gene>
    <name evidence="2" type="ORF">C0Z16_04760</name>
</gene>
<name>A0ABX4V9M0_9BURK</name>
<dbReference type="InterPro" id="IPR009061">
    <property type="entry name" value="DNA-bd_dom_put_sf"/>
</dbReference>
<protein>
    <recommendedName>
        <fullName evidence="1">Helix-turn-helix domain-containing protein</fullName>
    </recommendedName>
</protein>
<feature type="domain" description="Helix-turn-helix" evidence="1">
    <location>
        <begin position="18"/>
        <end position="68"/>
    </location>
</feature>
<dbReference type="EMBL" id="PNXY01000003">
    <property type="protein sequence ID" value="PMS32863.1"/>
    <property type="molecule type" value="Genomic_DNA"/>
</dbReference>
<keyword evidence="3" id="KW-1185">Reference proteome</keyword>
<dbReference type="Pfam" id="PF12728">
    <property type="entry name" value="HTH_17"/>
    <property type="match status" value="1"/>
</dbReference>
<evidence type="ECO:0000313" key="3">
    <source>
        <dbReference type="Proteomes" id="UP000235659"/>
    </source>
</evidence>
<dbReference type="SUPFAM" id="SSF46955">
    <property type="entry name" value="Putative DNA-binding domain"/>
    <property type="match status" value="1"/>
</dbReference>
<organism evidence="2 3">
    <name type="scientific">Paraburkholderia rhynchosiae</name>
    <dbReference type="NCBI Taxonomy" id="487049"/>
    <lineage>
        <taxon>Bacteria</taxon>
        <taxon>Pseudomonadati</taxon>
        <taxon>Pseudomonadota</taxon>
        <taxon>Betaproteobacteria</taxon>
        <taxon>Burkholderiales</taxon>
        <taxon>Burkholderiaceae</taxon>
        <taxon>Paraburkholderia</taxon>
    </lineage>
</organism>
<dbReference type="Gene3D" id="1.10.238.160">
    <property type="match status" value="1"/>
</dbReference>
<proteinExistence type="predicted"/>
<evidence type="ECO:0000313" key="2">
    <source>
        <dbReference type="EMBL" id="PMS32863.1"/>
    </source>
</evidence>
<reference evidence="2 3" key="1">
    <citation type="submission" date="2018-01" db="EMBL/GenBank/DDBJ databases">
        <title>Whole genome analyses suggest that Burkholderia sensu lato contains two further novel genera in the rhizoxinica-symbiotica group Mycetohabitans gen. nov., and Trinickia gen. nov.: implications for the evolution of diazotrophy and nodulation in the Burkholderiaceae.</title>
        <authorList>
            <person name="Estrada-de los Santos P."/>
            <person name="Palmer M."/>
            <person name="Chavez-Ramirez B."/>
            <person name="Beukes C."/>
            <person name="Steenkamp E.T."/>
            <person name="Hirsch A.M."/>
            <person name="Manyaka P."/>
            <person name="Maluk M."/>
            <person name="Lafos M."/>
            <person name="Crook M."/>
            <person name="Gross E."/>
            <person name="Simon M.F."/>
            <person name="Bueno dos Reis Junior F."/>
            <person name="Poole P.S."/>
            <person name="Venter S.N."/>
            <person name="James E.K."/>
        </authorList>
    </citation>
    <scope>NUCLEOTIDE SEQUENCE [LARGE SCALE GENOMIC DNA]</scope>
    <source>
        <strain evidence="2 3">WSM 3937</strain>
    </source>
</reference>
<evidence type="ECO:0000259" key="1">
    <source>
        <dbReference type="Pfam" id="PF12728"/>
    </source>
</evidence>
<dbReference type="InterPro" id="IPR041657">
    <property type="entry name" value="HTH_17"/>
</dbReference>
<dbReference type="Proteomes" id="UP000235659">
    <property type="component" value="Unassembled WGS sequence"/>
</dbReference>
<accession>A0ABX4V9M0</accession>
<sequence>MRQQPEGGRMATEWHDPMLDASEVASMFGIAERTLREWTKTGAIVAPYRFGRTPKWRQSELNQWAQTRNQK</sequence>
<comment type="caution">
    <text evidence="2">The sequence shown here is derived from an EMBL/GenBank/DDBJ whole genome shotgun (WGS) entry which is preliminary data.</text>
</comment>